<dbReference type="AlphaFoldDB" id="A0A1B6FZT3"/>
<name>A0A1B6FZT3_9HEMI</name>
<feature type="domain" description="PLAT" evidence="2">
    <location>
        <begin position="58"/>
        <end position="119"/>
    </location>
</feature>
<feature type="non-terminal residue" evidence="3">
    <location>
        <position position="119"/>
    </location>
</feature>
<dbReference type="GO" id="GO:0050982">
    <property type="term" value="P:detection of mechanical stimulus"/>
    <property type="evidence" value="ECO:0007669"/>
    <property type="project" value="TreeGrafter"/>
</dbReference>
<comment type="caution">
    <text evidence="1">Lacks conserved residue(s) required for the propagation of feature annotation.</text>
</comment>
<proteinExistence type="predicted"/>
<dbReference type="PROSITE" id="PS50095">
    <property type="entry name" value="PLAT"/>
    <property type="match status" value="1"/>
</dbReference>
<dbReference type="InterPro" id="IPR036392">
    <property type="entry name" value="PLAT/LH2_dom_sf"/>
</dbReference>
<evidence type="ECO:0000259" key="2">
    <source>
        <dbReference type="PROSITE" id="PS50095"/>
    </source>
</evidence>
<dbReference type="GO" id="GO:0005262">
    <property type="term" value="F:calcium channel activity"/>
    <property type="evidence" value="ECO:0007669"/>
    <property type="project" value="TreeGrafter"/>
</dbReference>
<accession>A0A1B6FZT3</accession>
<evidence type="ECO:0000313" key="3">
    <source>
        <dbReference type="EMBL" id="JAS55563.1"/>
    </source>
</evidence>
<feature type="non-terminal residue" evidence="3">
    <location>
        <position position="1"/>
    </location>
</feature>
<gene>
    <name evidence="3" type="ORF">g.50535</name>
</gene>
<dbReference type="InterPro" id="IPR001024">
    <property type="entry name" value="PLAT/LH2_dom"/>
</dbReference>
<evidence type="ECO:0000256" key="1">
    <source>
        <dbReference type="PROSITE-ProRule" id="PRU00152"/>
    </source>
</evidence>
<dbReference type="EMBL" id="GECZ01014206">
    <property type="protein sequence ID" value="JAS55563.1"/>
    <property type="molecule type" value="Transcribed_RNA"/>
</dbReference>
<dbReference type="GO" id="GO:0016020">
    <property type="term" value="C:membrane"/>
    <property type="evidence" value="ECO:0007669"/>
    <property type="project" value="TreeGrafter"/>
</dbReference>
<protein>
    <recommendedName>
        <fullName evidence="2">PLAT domain-containing protein</fullName>
    </recommendedName>
</protein>
<sequence length="119" mass="13157">YTTKHLGVYTGCRFSSGTSSKVGIRLTGTSSCSRAHVLSSSRKKPLQTYTDDWFILYTTKHLGVYTGCRFSSGTSSKVGIRLTGTSSCSRAHVLSSSRKKPLQTYTDDWFILYTTKHLG</sequence>
<dbReference type="SUPFAM" id="SSF49723">
    <property type="entry name" value="Lipase/lipooxygenase domain (PLAT/LH2 domain)"/>
    <property type="match status" value="2"/>
</dbReference>
<dbReference type="InterPro" id="IPR051223">
    <property type="entry name" value="Polycystin"/>
</dbReference>
<dbReference type="PANTHER" id="PTHR10877:SF183">
    <property type="entry name" value="AT14535P-RELATED"/>
    <property type="match status" value="1"/>
</dbReference>
<organism evidence="3">
    <name type="scientific">Cuerna arida</name>
    <dbReference type="NCBI Taxonomy" id="1464854"/>
    <lineage>
        <taxon>Eukaryota</taxon>
        <taxon>Metazoa</taxon>
        <taxon>Ecdysozoa</taxon>
        <taxon>Arthropoda</taxon>
        <taxon>Hexapoda</taxon>
        <taxon>Insecta</taxon>
        <taxon>Pterygota</taxon>
        <taxon>Neoptera</taxon>
        <taxon>Paraneoptera</taxon>
        <taxon>Hemiptera</taxon>
        <taxon>Auchenorrhyncha</taxon>
        <taxon>Membracoidea</taxon>
        <taxon>Cicadellidae</taxon>
        <taxon>Cicadellinae</taxon>
        <taxon>Proconiini</taxon>
        <taxon>Cuerna</taxon>
    </lineage>
</organism>
<dbReference type="PANTHER" id="PTHR10877">
    <property type="entry name" value="POLYCYSTIN FAMILY MEMBER"/>
    <property type="match status" value="1"/>
</dbReference>
<reference evidence="3" key="1">
    <citation type="submission" date="2015-11" db="EMBL/GenBank/DDBJ databases">
        <title>De novo transcriptome assembly of four potential Pierce s Disease insect vectors from Arizona vineyards.</title>
        <authorList>
            <person name="Tassone E.E."/>
        </authorList>
    </citation>
    <scope>NUCLEOTIDE SEQUENCE</scope>
</reference>